<dbReference type="AlphaFoldDB" id="A0A7Z2ZU40"/>
<keyword evidence="2" id="KW-1185">Reference proteome</keyword>
<accession>A0A7Z2ZU40</accession>
<reference evidence="1 2" key="1">
    <citation type="submission" date="2020-04" db="EMBL/GenBank/DDBJ databases">
        <title>Genome sequencing of novel species.</title>
        <authorList>
            <person name="Heo J."/>
            <person name="Kim S.-J."/>
            <person name="Kim J.-S."/>
            <person name="Hong S.-B."/>
            <person name="Kwon S.-W."/>
        </authorList>
    </citation>
    <scope>NUCLEOTIDE SEQUENCE [LARGE SCALE GENOMIC DNA]</scope>
    <source>
        <strain evidence="1 2">GN2-R2</strain>
    </source>
</reference>
<dbReference type="RefSeq" id="WP_170204245.1">
    <property type="nucleotide sequence ID" value="NZ_CP051685.1"/>
</dbReference>
<proteinExistence type="predicted"/>
<gene>
    <name evidence="1" type="ORF">HH212_20815</name>
</gene>
<dbReference type="Proteomes" id="UP000502415">
    <property type="component" value="Chromosome"/>
</dbReference>
<sequence length="158" mass="16761">MPPRHPARTIASRPRPLGAALRHARKSLCTRLHALAAQPDGAFACGFALVVAEVEAGFRHEETLTCTLGVERQREQGEENAVVLSALHRVLPLVEGGDAPLGREVLCALLDVLAQHRLGSAQAGATALADAPAGALPRRRANAARATLHVPGRLRHPR</sequence>
<organism evidence="1 2">
    <name type="scientific">Massilia forsythiae</name>
    <dbReference type="NCBI Taxonomy" id="2728020"/>
    <lineage>
        <taxon>Bacteria</taxon>
        <taxon>Pseudomonadati</taxon>
        <taxon>Pseudomonadota</taxon>
        <taxon>Betaproteobacteria</taxon>
        <taxon>Burkholderiales</taxon>
        <taxon>Oxalobacteraceae</taxon>
        <taxon>Telluria group</taxon>
        <taxon>Massilia</taxon>
    </lineage>
</organism>
<dbReference type="EMBL" id="CP051685">
    <property type="protein sequence ID" value="QJE02158.1"/>
    <property type="molecule type" value="Genomic_DNA"/>
</dbReference>
<evidence type="ECO:0000313" key="1">
    <source>
        <dbReference type="EMBL" id="QJE02158.1"/>
    </source>
</evidence>
<dbReference type="KEGG" id="mfy:HH212_20815"/>
<evidence type="ECO:0000313" key="2">
    <source>
        <dbReference type="Proteomes" id="UP000502415"/>
    </source>
</evidence>
<name>A0A7Z2ZU40_9BURK</name>
<protein>
    <submittedName>
        <fullName evidence="1">Uncharacterized protein</fullName>
    </submittedName>
</protein>